<dbReference type="GO" id="GO:0044753">
    <property type="term" value="C:amphisome"/>
    <property type="evidence" value="ECO:0007669"/>
    <property type="project" value="TreeGrafter"/>
</dbReference>
<dbReference type="GO" id="GO:0005080">
    <property type="term" value="F:protein kinase C binding"/>
    <property type="evidence" value="ECO:0007669"/>
    <property type="project" value="TreeGrafter"/>
</dbReference>
<dbReference type="Pfam" id="PF00569">
    <property type="entry name" value="ZZ"/>
    <property type="match status" value="1"/>
</dbReference>
<dbReference type="PROSITE" id="PS01357">
    <property type="entry name" value="ZF_ZZ_1"/>
    <property type="match status" value="1"/>
</dbReference>
<dbReference type="Gene3D" id="3.30.60.90">
    <property type="match status" value="1"/>
</dbReference>
<dbReference type="SUPFAM" id="SSF54277">
    <property type="entry name" value="CAD &amp; PB1 domains"/>
    <property type="match status" value="1"/>
</dbReference>
<dbReference type="AlphaFoldDB" id="A0A7S4LPT4"/>
<dbReference type="SMART" id="SM00291">
    <property type="entry name" value="ZnF_ZZ"/>
    <property type="match status" value="1"/>
</dbReference>
<dbReference type="GO" id="GO:0007032">
    <property type="term" value="P:endosome organization"/>
    <property type="evidence" value="ECO:0007669"/>
    <property type="project" value="TreeGrafter"/>
</dbReference>
<dbReference type="InterPro" id="IPR052260">
    <property type="entry name" value="Autophagy_Rcpt_SigReg"/>
</dbReference>
<sequence length="275" mass="31243">MSVVKVTFEGEVRRGRVEEVTYEGLVKVVNELVPVQELVLRYEDEDGDVCMLTEQTFDDFVDQCKGGSLRVTAAGHRGRRGRVCPGKIWRQLQGEVTHEVIAELMVRHAEVAAVMVERKAWKLDRVAWWWPEKVRPVIAVVVESLRDIPEMTTCRAGLEHVLDEELAGLGQAVSDLAREFVVQPVEVQKRVAEALGVHLVPLIDRLRGGRRVVCGRCDERIWGGRMKCRECPGYDLCEGCYEKRGEFHGEHELPAARSSKRKWTSLWGWGLRTVS</sequence>
<protein>
    <recommendedName>
        <fullName evidence="4">ZZ-type domain-containing protein</fullName>
    </recommendedName>
</protein>
<dbReference type="InterPro" id="IPR000433">
    <property type="entry name" value="Znf_ZZ"/>
</dbReference>
<evidence type="ECO:0000256" key="2">
    <source>
        <dbReference type="ARBA" id="ARBA00022771"/>
    </source>
</evidence>
<dbReference type="GO" id="GO:0035973">
    <property type="term" value="P:aggrephagy"/>
    <property type="evidence" value="ECO:0007669"/>
    <property type="project" value="TreeGrafter"/>
</dbReference>
<organism evidence="5">
    <name type="scientific">Oxyrrhis marina</name>
    <name type="common">Dinoflagellate</name>
    <dbReference type="NCBI Taxonomy" id="2969"/>
    <lineage>
        <taxon>Eukaryota</taxon>
        <taxon>Sar</taxon>
        <taxon>Alveolata</taxon>
        <taxon>Dinophyceae</taxon>
        <taxon>Oxyrrhinales</taxon>
        <taxon>Oxyrrhinaceae</taxon>
        <taxon>Oxyrrhis</taxon>
    </lineage>
</organism>
<evidence type="ECO:0000256" key="1">
    <source>
        <dbReference type="ARBA" id="ARBA00022723"/>
    </source>
</evidence>
<dbReference type="CDD" id="cd05992">
    <property type="entry name" value="PB1"/>
    <property type="match status" value="1"/>
</dbReference>
<dbReference type="CDD" id="cd02249">
    <property type="entry name" value="ZZ"/>
    <property type="match status" value="1"/>
</dbReference>
<dbReference type="PANTHER" id="PTHR15090:SF0">
    <property type="entry name" value="SEQUESTOSOME-1"/>
    <property type="match status" value="1"/>
</dbReference>
<dbReference type="InterPro" id="IPR043145">
    <property type="entry name" value="Znf_ZZ_sf"/>
</dbReference>
<dbReference type="SUPFAM" id="SSF57850">
    <property type="entry name" value="RING/U-box"/>
    <property type="match status" value="1"/>
</dbReference>
<dbReference type="GO" id="GO:0070530">
    <property type="term" value="F:K63-linked polyubiquitin modification-dependent protein binding"/>
    <property type="evidence" value="ECO:0007669"/>
    <property type="project" value="TreeGrafter"/>
</dbReference>
<keyword evidence="1" id="KW-0479">Metal-binding</keyword>
<dbReference type="GO" id="GO:0016235">
    <property type="term" value="C:aggresome"/>
    <property type="evidence" value="ECO:0007669"/>
    <property type="project" value="TreeGrafter"/>
</dbReference>
<dbReference type="EMBL" id="HBJB01002285">
    <property type="protein sequence ID" value="CAE0842435.1"/>
    <property type="molecule type" value="Transcribed_RNA"/>
</dbReference>
<evidence type="ECO:0000259" key="4">
    <source>
        <dbReference type="PROSITE" id="PS01357"/>
    </source>
</evidence>
<keyword evidence="3" id="KW-0862">Zinc</keyword>
<keyword evidence="2" id="KW-0863">Zinc-finger</keyword>
<gene>
    <name evidence="5" type="ORF">OMAR00294_LOCUS1881</name>
</gene>
<dbReference type="GO" id="GO:0000423">
    <property type="term" value="P:mitophagy"/>
    <property type="evidence" value="ECO:0007669"/>
    <property type="project" value="TreeGrafter"/>
</dbReference>
<dbReference type="InterPro" id="IPR000270">
    <property type="entry name" value="PB1_dom"/>
</dbReference>
<accession>A0A7S4LPT4</accession>
<evidence type="ECO:0000313" key="5">
    <source>
        <dbReference type="EMBL" id="CAE0842435.1"/>
    </source>
</evidence>
<proteinExistence type="predicted"/>
<dbReference type="PANTHER" id="PTHR15090">
    <property type="entry name" value="SEQUESTOSOME 1-RELATED"/>
    <property type="match status" value="1"/>
</dbReference>
<dbReference type="Pfam" id="PF00564">
    <property type="entry name" value="PB1"/>
    <property type="match status" value="1"/>
</dbReference>
<feature type="domain" description="ZZ-type" evidence="4">
    <location>
        <begin position="214"/>
        <end position="240"/>
    </location>
</feature>
<reference evidence="5" key="1">
    <citation type="submission" date="2021-01" db="EMBL/GenBank/DDBJ databases">
        <authorList>
            <person name="Corre E."/>
            <person name="Pelletier E."/>
            <person name="Niang G."/>
            <person name="Scheremetjew M."/>
            <person name="Finn R."/>
            <person name="Kale V."/>
            <person name="Holt S."/>
            <person name="Cochrane G."/>
            <person name="Meng A."/>
            <person name="Brown T."/>
            <person name="Cohen L."/>
        </authorList>
    </citation>
    <scope>NUCLEOTIDE SEQUENCE</scope>
    <source>
        <strain evidence="5">LB1974</strain>
    </source>
</reference>
<dbReference type="GO" id="GO:0008270">
    <property type="term" value="F:zinc ion binding"/>
    <property type="evidence" value="ECO:0007669"/>
    <property type="project" value="UniProtKB-KW"/>
</dbReference>
<name>A0A7S4LPT4_OXYMA</name>
<evidence type="ECO:0000256" key="3">
    <source>
        <dbReference type="ARBA" id="ARBA00022833"/>
    </source>
</evidence>